<feature type="non-terminal residue" evidence="8">
    <location>
        <position position="1"/>
    </location>
</feature>
<dbReference type="Gene3D" id="1.10.630.10">
    <property type="entry name" value="Cytochrome P450"/>
    <property type="match status" value="1"/>
</dbReference>
<name>A0AAW2J8V4_9LAMI</name>
<dbReference type="InterPro" id="IPR036396">
    <property type="entry name" value="Cyt_P450_sf"/>
</dbReference>
<keyword evidence="7" id="KW-0503">Monooxygenase</keyword>
<reference evidence="8" key="2">
    <citation type="journal article" date="2024" name="Plant">
        <title>Genomic evolution and insights into agronomic trait innovations of Sesamum species.</title>
        <authorList>
            <person name="Miao H."/>
            <person name="Wang L."/>
            <person name="Qu L."/>
            <person name="Liu H."/>
            <person name="Sun Y."/>
            <person name="Le M."/>
            <person name="Wang Q."/>
            <person name="Wei S."/>
            <person name="Zheng Y."/>
            <person name="Lin W."/>
            <person name="Duan Y."/>
            <person name="Cao H."/>
            <person name="Xiong S."/>
            <person name="Wang X."/>
            <person name="Wei L."/>
            <person name="Li C."/>
            <person name="Ma Q."/>
            <person name="Ju M."/>
            <person name="Zhao R."/>
            <person name="Li G."/>
            <person name="Mu C."/>
            <person name="Tian Q."/>
            <person name="Mei H."/>
            <person name="Zhang T."/>
            <person name="Gao T."/>
            <person name="Zhang H."/>
        </authorList>
    </citation>
    <scope>NUCLEOTIDE SEQUENCE</scope>
    <source>
        <strain evidence="8">G01</strain>
    </source>
</reference>
<comment type="caution">
    <text evidence="8">The sequence shown here is derived from an EMBL/GenBank/DDBJ whole genome shotgun (WGS) entry which is preliminary data.</text>
</comment>
<dbReference type="GO" id="GO:0004497">
    <property type="term" value="F:monooxygenase activity"/>
    <property type="evidence" value="ECO:0007669"/>
    <property type="project" value="UniProtKB-KW"/>
</dbReference>
<dbReference type="Pfam" id="PF00067">
    <property type="entry name" value="p450"/>
    <property type="match status" value="1"/>
</dbReference>
<evidence type="ECO:0000256" key="1">
    <source>
        <dbReference type="ARBA" id="ARBA00001971"/>
    </source>
</evidence>
<evidence type="ECO:0000256" key="2">
    <source>
        <dbReference type="ARBA" id="ARBA00010617"/>
    </source>
</evidence>
<evidence type="ECO:0000256" key="7">
    <source>
        <dbReference type="ARBA" id="ARBA00023033"/>
    </source>
</evidence>
<protein>
    <submittedName>
        <fullName evidence="8">Cytochrome</fullName>
    </submittedName>
</protein>
<evidence type="ECO:0000256" key="5">
    <source>
        <dbReference type="ARBA" id="ARBA00023002"/>
    </source>
</evidence>
<gene>
    <name evidence="8" type="ORF">Sangu_2560500</name>
</gene>
<dbReference type="AlphaFoldDB" id="A0AAW2J8V4"/>
<evidence type="ECO:0000256" key="3">
    <source>
        <dbReference type="ARBA" id="ARBA00022617"/>
    </source>
</evidence>
<evidence type="ECO:0000256" key="4">
    <source>
        <dbReference type="ARBA" id="ARBA00022723"/>
    </source>
</evidence>
<proteinExistence type="inferred from homology"/>
<dbReference type="SUPFAM" id="SSF48264">
    <property type="entry name" value="Cytochrome P450"/>
    <property type="match status" value="1"/>
</dbReference>
<keyword evidence="5" id="KW-0560">Oxidoreductase</keyword>
<evidence type="ECO:0000313" key="8">
    <source>
        <dbReference type="EMBL" id="KAL0290734.1"/>
    </source>
</evidence>
<dbReference type="GO" id="GO:0020037">
    <property type="term" value="F:heme binding"/>
    <property type="evidence" value="ECO:0007669"/>
    <property type="project" value="InterPro"/>
</dbReference>
<dbReference type="PANTHER" id="PTHR47950:SF49">
    <property type="entry name" value="CYTOCHROME P450"/>
    <property type="match status" value="1"/>
</dbReference>
<comment type="cofactor">
    <cofactor evidence="1">
        <name>heme</name>
        <dbReference type="ChEBI" id="CHEBI:30413"/>
    </cofactor>
</comment>
<dbReference type="GO" id="GO:0016705">
    <property type="term" value="F:oxidoreductase activity, acting on paired donors, with incorporation or reduction of molecular oxygen"/>
    <property type="evidence" value="ECO:0007669"/>
    <property type="project" value="InterPro"/>
</dbReference>
<reference evidence="8" key="1">
    <citation type="submission" date="2020-06" db="EMBL/GenBank/DDBJ databases">
        <authorList>
            <person name="Li T."/>
            <person name="Hu X."/>
            <person name="Zhang T."/>
            <person name="Song X."/>
            <person name="Zhang H."/>
            <person name="Dai N."/>
            <person name="Sheng W."/>
            <person name="Hou X."/>
            <person name="Wei L."/>
        </authorList>
    </citation>
    <scope>NUCLEOTIDE SEQUENCE</scope>
    <source>
        <strain evidence="8">G01</strain>
        <tissue evidence="8">Leaf</tissue>
    </source>
</reference>
<sequence length="127" mass="14406">EMLAAATSTTCAAIEWLMAELVKNQGVLHKLRHEIESMVDGDIKNASLCHMPYLQACLKEALRVSWRGFFLIGFIQGISPDDLDMTEKFETTVYMKEPLSLIPRSRNNVIVIMNCFVSNYGSKSRYL</sequence>
<dbReference type="InterPro" id="IPR001128">
    <property type="entry name" value="Cyt_P450"/>
</dbReference>
<keyword evidence="4" id="KW-0479">Metal-binding</keyword>
<keyword evidence="3" id="KW-0349">Heme</keyword>
<evidence type="ECO:0000256" key="6">
    <source>
        <dbReference type="ARBA" id="ARBA00023004"/>
    </source>
</evidence>
<organism evidence="8">
    <name type="scientific">Sesamum angustifolium</name>
    <dbReference type="NCBI Taxonomy" id="2727405"/>
    <lineage>
        <taxon>Eukaryota</taxon>
        <taxon>Viridiplantae</taxon>
        <taxon>Streptophyta</taxon>
        <taxon>Embryophyta</taxon>
        <taxon>Tracheophyta</taxon>
        <taxon>Spermatophyta</taxon>
        <taxon>Magnoliopsida</taxon>
        <taxon>eudicotyledons</taxon>
        <taxon>Gunneridae</taxon>
        <taxon>Pentapetalae</taxon>
        <taxon>asterids</taxon>
        <taxon>lamiids</taxon>
        <taxon>Lamiales</taxon>
        <taxon>Pedaliaceae</taxon>
        <taxon>Sesamum</taxon>
    </lineage>
</organism>
<comment type="similarity">
    <text evidence="2">Belongs to the cytochrome P450 family.</text>
</comment>
<keyword evidence="6" id="KW-0408">Iron</keyword>
<dbReference type="GO" id="GO:0005506">
    <property type="term" value="F:iron ion binding"/>
    <property type="evidence" value="ECO:0007669"/>
    <property type="project" value="InterPro"/>
</dbReference>
<accession>A0AAW2J8V4</accession>
<dbReference type="PANTHER" id="PTHR47950">
    <property type="entry name" value="CYTOCHROME P450, FAMILY 76, SUBFAMILY C, POLYPEPTIDE 5-RELATED"/>
    <property type="match status" value="1"/>
</dbReference>
<dbReference type="EMBL" id="JACGWK010001338">
    <property type="protein sequence ID" value="KAL0290734.1"/>
    <property type="molecule type" value="Genomic_DNA"/>
</dbReference>